<gene>
    <name evidence="8" type="ORF">NO357_14195</name>
</gene>
<comment type="subcellular location">
    <subcellularLocation>
        <location evidence="1">Cell envelope</location>
    </subcellularLocation>
</comment>
<proteinExistence type="inferred from homology"/>
<dbReference type="InterPro" id="IPR050465">
    <property type="entry name" value="UPF0194_transport"/>
</dbReference>
<evidence type="ECO:0000256" key="3">
    <source>
        <dbReference type="ARBA" id="ARBA00023054"/>
    </source>
</evidence>
<keyword evidence="9" id="KW-1185">Reference proteome</keyword>
<organism evidence="8 9">
    <name type="scientific">Marimonas arenosa</name>
    <dbReference type="NCBI Taxonomy" id="1795305"/>
    <lineage>
        <taxon>Bacteria</taxon>
        <taxon>Pseudomonadati</taxon>
        <taxon>Pseudomonadota</taxon>
        <taxon>Alphaproteobacteria</taxon>
        <taxon>Rhodobacterales</taxon>
        <taxon>Paracoccaceae</taxon>
        <taxon>Marimonas</taxon>
    </lineage>
</organism>
<dbReference type="InterPro" id="IPR058792">
    <property type="entry name" value="Beta-barrel_RND_2"/>
</dbReference>
<feature type="coiled-coil region" evidence="4">
    <location>
        <begin position="117"/>
        <end position="144"/>
    </location>
</feature>
<keyword evidence="3 4" id="KW-0175">Coiled coil</keyword>
<feature type="domain" description="CzcB-like barrel-sandwich hybrid" evidence="7">
    <location>
        <begin position="78"/>
        <end position="234"/>
    </location>
</feature>
<dbReference type="GO" id="GO:0022857">
    <property type="term" value="F:transmembrane transporter activity"/>
    <property type="evidence" value="ECO:0007669"/>
    <property type="project" value="InterPro"/>
</dbReference>
<dbReference type="Pfam" id="PF25954">
    <property type="entry name" value="Beta-barrel_RND_2"/>
    <property type="match status" value="1"/>
</dbReference>
<accession>A0AAE3WG12</accession>
<evidence type="ECO:0000256" key="2">
    <source>
        <dbReference type="ARBA" id="ARBA00009477"/>
    </source>
</evidence>
<dbReference type="GO" id="GO:0030313">
    <property type="term" value="C:cell envelope"/>
    <property type="evidence" value="ECO:0007669"/>
    <property type="project" value="UniProtKB-SubCell"/>
</dbReference>
<dbReference type="Pfam" id="PF25973">
    <property type="entry name" value="BSH_CzcB"/>
    <property type="match status" value="1"/>
</dbReference>
<dbReference type="GO" id="GO:0016020">
    <property type="term" value="C:membrane"/>
    <property type="evidence" value="ECO:0007669"/>
    <property type="project" value="InterPro"/>
</dbReference>
<dbReference type="NCBIfam" id="TIGR01730">
    <property type="entry name" value="RND_mfp"/>
    <property type="match status" value="1"/>
</dbReference>
<feature type="domain" description="CusB-like beta-barrel" evidence="6">
    <location>
        <begin position="242"/>
        <end position="315"/>
    </location>
</feature>
<comment type="similarity">
    <text evidence="2">Belongs to the membrane fusion protein (MFP) (TC 8.A.1) family.</text>
</comment>
<name>A0AAE3WG12_9RHOB</name>
<dbReference type="RefSeq" id="WP_306736341.1">
    <property type="nucleotide sequence ID" value="NZ_JANHAX010000004.1"/>
</dbReference>
<evidence type="ECO:0000259" key="7">
    <source>
        <dbReference type="Pfam" id="PF25973"/>
    </source>
</evidence>
<protein>
    <submittedName>
        <fullName evidence="8">Efflux RND transporter periplasmic adaptor subunit</fullName>
    </submittedName>
</protein>
<reference evidence="8" key="2">
    <citation type="submission" date="2023-02" db="EMBL/GenBank/DDBJ databases">
        <title>'Rhodoalgimonas zhirmunskyi' gen. nov., isolated from a red alga.</title>
        <authorList>
            <person name="Nedashkovskaya O.I."/>
            <person name="Otstavnykh N.Y."/>
            <person name="Bystritskaya E.P."/>
            <person name="Balabanova L.A."/>
            <person name="Isaeva M.P."/>
        </authorList>
    </citation>
    <scope>NUCLEOTIDE SEQUENCE</scope>
    <source>
        <strain evidence="8">KCTC 52189</strain>
    </source>
</reference>
<keyword evidence="5" id="KW-0812">Transmembrane</keyword>
<evidence type="ECO:0000256" key="1">
    <source>
        <dbReference type="ARBA" id="ARBA00004196"/>
    </source>
</evidence>
<evidence type="ECO:0000256" key="5">
    <source>
        <dbReference type="SAM" id="Phobius"/>
    </source>
</evidence>
<keyword evidence="5" id="KW-0472">Membrane</keyword>
<dbReference type="PANTHER" id="PTHR32347:SF14">
    <property type="entry name" value="EFFLUX SYSTEM COMPONENT YKNX-RELATED"/>
    <property type="match status" value="1"/>
</dbReference>
<evidence type="ECO:0000259" key="6">
    <source>
        <dbReference type="Pfam" id="PF25954"/>
    </source>
</evidence>
<keyword evidence="5" id="KW-1133">Transmembrane helix</keyword>
<evidence type="ECO:0000256" key="4">
    <source>
        <dbReference type="SAM" id="Coils"/>
    </source>
</evidence>
<dbReference type="PANTHER" id="PTHR32347">
    <property type="entry name" value="EFFLUX SYSTEM COMPONENT YKNX-RELATED"/>
    <property type="match status" value="1"/>
</dbReference>
<sequence length="413" mass="44703">MANKQGEIERRLGLNRTRRRRIWIWLAALAALAAGAVWYFMAGDADRSGPRYATAAVSRGDITVMVTATGTVEPTNLVTISSELSGTIERVSADFNDIVTAGQELARLDTTKLEALVAVQRAQLRAAEARVVSAEATLAETLRSYENIRKLDERGVATHTELVNAKAAFDRARASLQVANADRQLAESNLALQQADLDKACICSPINGVVLDRQVDPGQIVASSLNAPTLFTVAEDLTKMELQVYVDEADIGQLKQGNRGTFTVDAYDDRVFPAEIESIRYASETVDGVVSYLATLSLENTDLALRPGMTATADIVVAELTDVLRVPNRALRFAPPQTAEGSEEDDNRSGLLGMIMPHRPQEVPKRSLDTVWVLRDGVATEIEVQTGATDGDFTEIIGSDLSEGDAVITDQDD</sequence>
<dbReference type="InterPro" id="IPR058647">
    <property type="entry name" value="BSH_CzcB-like"/>
</dbReference>
<dbReference type="Gene3D" id="2.40.50.100">
    <property type="match status" value="1"/>
</dbReference>
<dbReference type="InterPro" id="IPR006143">
    <property type="entry name" value="RND_pump_MFP"/>
</dbReference>
<evidence type="ECO:0000313" key="8">
    <source>
        <dbReference type="EMBL" id="MDQ2091052.1"/>
    </source>
</evidence>
<evidence type="ECO:0000313" key="9">
    <source>
        <dbReference type="Proteomes" id="UP001226762"/>
    </source>
</evidence>
<dbReference type="AlphaFoldDB" id="A0AAE3WG12"/>
<dbReference type="SUPFAM" id="SSF111369">
    <property type="entry name" value="HlyD-like secretion proteins"/>
    <property type="match status" value="1"/>
</dbReference>
<comment type="caution">
    <text evidence="8">The sequence shown here is derived from an EMBL/GenBank/DDBJ whole genome shotgun (WGS) entry which is preliminary data.</text>
</comment>
<dbReference type="EMBL" id="JANHAX010000004">
    <property type="protein sequence ID" value="MDQ2091052.1"/>
    <property type="molecule type" value="Genomic_DNA"/>
</dbReference>
<dbReference type="Gene3D" id="2.40.30.170">
    <property type="match status" value="1"/>
</dbReference>
<feature type="transmembrane region" description="Helical" evidence="5">
    <location>
        <begin position="21"/>
        <end position="41"/>
    </location>
</feature>
<dbReference type="Proteomes" id="UP001226762">
    <property type="component" value="Unassembled WGS sequence"/>
</dbReference>
<reference evidence="8" key="1">
    <citation type="submission" date="2022-07" db="EMBL/GenBank/DDBJ databases">
        <authorList>
            <person name="Otstavnykh N."/>
            <person name="Isaeva M."/>
            <person name="Bystritskaya E."/>
        </authorList>
    </citation>
    <scope>NUCLEOTIDE SEQUENCE</scope>
    <source>
        <strain evidence="8">KCTC 52189</strain>
    </source>
</reference>